<organism evidence="2 3">
    <name type="scientific">Rhododendron griersonianum</name>
    <dbReference type="NCBI Taxonomy" id="479676"/>
    <lineage>
        <taxon>Eukaryota</taxon>
        <taxon>Viridiplantae</taxon>
        <taxon>Streptophyta</taxon>
        <taxon>Embryophyta</taxon>
        <taxon>Tracheophyta</taxon>
        <taxon>Spermatophyta</taxon>
        <taxon>Magnoliopsida</taxon>
        <taxon>eudicotyledons</taxon>
        <taxon>Gunneridae</taxon>
        <taxon>Pentapetalae</taxon>
        <taxon>asterids</taxon>
        <taxon>Ericales</taxon>
        <taxon>Ericaceae</taxon>
        <taxon>Ericoideae</taxon>
        <taxon>Rhodoreae</taxon>
        <taxon>Rhododendron</taxon>
    </lineage>
</organism>
<proteinExistence type="predicted"/>
<dbReference type="Proteomes" id="UP000823749">
    <property type="component" value="Chromosome 12"/>
</dbReference>
<keyword evidence="1" id="KW-0472">Membrane</keyword>
<dbReference type="PANTHER" id="PTHR33499">
    <property type="entry name" value="OS12G0282400 PROTEIN-RELATED"/>
    <property type="match status" value="1"/>
</dbReference>
<comment type="caution">
    <text evidence="2">The sequence shown here is derived from an EMBL/GenBank/DDBJ whole genome shotgun (WGS) entry which is preliminary data.</text>
</comment>
<keyword evidence="3" id="KW-1185">Reference proteome</keyword>
<keyword evidence="1" id="KW-1133">Transmembrane helix</keyword>
<evidence type="ECO:0000313" key="2">
    <source>
        <dbReference type="EMBL" id="KAG5520995.1"/>
    </source>
</evidence>
<protein>
    <recommendedName>
        <fullName evidence="4">Transposase</fullName>
    </recommendedName>
</protein>
<feature type="transmembrane region" description="Helical" evidence="1">
    <location>
        <begin position="401"/>
        <end position="424"/>
    </location>
</feature>
<evidence type="ECO:0008006" key="4">
    <source>
        <dbReference type="Google" id="ProtNLM"/>
    </source>
</evidence>
<gene>
    <name evidence="2" type="ORF">RHGRI_033519</name>
</gene>
<name>A0AAV6I2T6_9ERIC</name>
<accession>A0AAV6I2T6</accession>
<keyword evidence="1" id="KW-0812">Transmembrane</keyword>
<dbReference type="AlphaFoldDB" id="A0AAV6I2T6"/>
<sequence>MTSGVPIDIEGNIRFCREDVEVEVIAGVGPLHETTENLIDDEVDEEHEIIGEDINDEAGEDDEISDADMIFCFTLLLICITFKLCCLFIVHRHAEMSRGEKVPTKKKQGKVMLQPNFLATHYKTHYERIRDEQVKRNNEVLESLGVMKIATSMMGSAWHQCANDNGKRGRADQVDDPDYMLSNDENGHGYNSEFDDSFEQEDMEIPPGGLPAQSHTEPQCGATLISERVTRSTPHPSMESQASLPPIAQPQNEVLPPVAQPQNEVLPENNGGKHAAHLALRIGVEVRTHVIDVGVPRWKALDESVKGPILQRIMDKFDLQGDPIDVEKAVATQCGRRLSSHNFVLHKKYKKLKETRGEEYARNNPPAGVNPEQWTSLVTKKWTIPKWLERSGKNASNRFDFLPFSNAAFAAAFCLHFCLVPMALTKSWSKTKHRCGSKSLPVRVVAVMHDNGGVVPAVTEMYKDTHFSKDTQQWISSESEVLYDKMVQIEIEHNAQEGAIPITQEELSVKGLKAKSGYVKGLGIRPSSSIRTVNREYVTDLEGKVQEQAEKIQEQAEGIEAANNKIEEQGKTLASVLAFLKQQGFTG</sequence>
<reference evidence="2" key="1">
    <citation type="submission" date="2020-08" db="EMBL/GenBank/DDBJ databases">
        <title>Plant Genome Project.</title>
        <authorList>
            <person name="Zhang R.-G."/>
        </authorList>
    </citation>
    <scope>NUCLEOTIDE SEQUENCE</scope>
    <source>
        <strain evidence="2">WSP0</strain>
        <tissue evidence="2">Leaf</tissue>
    </source>
</reference>
<dbReference type="EMBL" id="JACTNZ010000012">
    <property type="protein sequence ID" value="KAG5520995.1"/>
    <property type="molecule type" value="Genomic_DNA"/>
</dbReference>
<evidence type="ECO:0000313" key="3">
    <source>
        <dbReference type="Proteomes" id="UP000823749"/>
    </source>
</evidence>
<feature type="transmembrane region" description="Helical" evidence="1">
    <location>
        <begin position="70"/>
        <end position="90"/>
    </location>
</feature>
<dbReference type="PANTHER" id="PTHR33499:SF11">
    <property type="entry name" value="NO APICAL MERISTEM-ASSOCIATED C-TERMINAL DOMAIN-CONTAINING PROTEIN"/>
    <property type="match status" value="1"/>
</dbReference>
<evidence type="ECO:0000256" key="1">
    <source>
        <dbReference type="SAM" id="Phobius"/>
    </source>
</evidence>